<dbReference type="GeneTree" id="ENSGT00510000049239"/>
<dbReference type="Proteomes" id="UP000007303">
    <property type="component" value="Unassembled WGS sequence"/>
</dbReference>
<keyword evidence="3 11" id="KW-0812">Transmembrane</keyword>
<evidence type="ECO:0000256" key="9">
    <source>
        <dbReference type="ARBA" id="ARBA00023180"/>
    </source>
</evidence>
<protein>
    <submittedName>
        <fullName evidence="14">Class I helical cytokine receptor member 12</fullName>
    </submittedName>
</protein>
<evidence type="ECO:0000313" key="15">
    <source>
        <dbReference type="Ensembl" id="ENSTNIP00000004157.1"/>
    </source>
</evidence>
<dbReference type="GO" id="GO:0009897">
    <property type="term" value="C:external side of plasma membrane"/>
    <property type="evidence" value="ECO:0007669"/>
    <property type="project" value="TreeGrafter"/>
</dbReference>
<feature type="signal peptide" evidence="12">
    <location>
        <begin position="1"/>
        <end position="22"/>
    </location>
</feature>
<feature type="region of interest" description="Disordered" evidence="10">
    <location>
        <begin position="396"/>
        <end position="427"/>
    </location>
</feature>
<proteinExistence type="evidence at transcript level"/>
<dbReference type="InterPro" id="IPR040951">
    <property type="entry name" value="IL2RB_N1"/>
</dbReference>
<evidence type="ECO:0000256" key="1">
    <source>
        <dbReference type="ARBA" id="ARBA00004479"/>
    </source>
</evidence>
<dbReference type="PROSITE" id="PS50853">
    <property type="entry name" value="FN3"/>
    <property type="match status" value="1"/>
</dbReference>
<accession>Q6UAP4</accession>
<evidence type="ECO:0000256" key="11">
    <source>
        <dbReference type="SAM" id="Phobius"/>
    </source>
</evidence>
<keyword evidence="4 12" id="KW-0732">Signal</keyword>
<keyword evidence="6 11" id="KW-0472">Membrane</keyword>
<reference evidence="15" key="2">
    <citation type="submission" date="2025-05" db="UniProtKB">
        <authorList>
            <consortium name="Ensembl"/>
        </authorList>
    </citation>
    <scope>IDENTIFICATION</scope>
</reference>
<dbReference type="InterPro" id="IPR003961">
    <property type="entry name" value="FN3_dom"/>
</dbReference>
<feature type="domain" description="Fibronectin type-III" evidence="13">
    <location>
        <begin position="127"/>
        <end position="220"/>
    </location>
</feature>
<keyword evidence="5 11" id="KW-1133">Transmembrane helix</keyword>
<gene>
    <name evidence="14" type="primary">CRFA12</name>
</gene>
<evidence type="ECO:0000256" key="12">
    <source>
        <dbReference type="SAM" id="SignalP"/>
    </source>
</evidence>
<dbReference type="InterPro" id="IPR036116">
    <property type="entry name" value="FN3_sf"/>
</dbReference>
<dbReference type="OMA" id="QTSCFTN"/>
<evidence type="ECO:0000313" key="14">
    <source>
        <dbReference type="EMBL" id="AAR25675.1"/>
    </source>
</evidence>
<keyword evidence="8 14" id="KW-0675">Receptor</keyword>
<dbReference type="EMBL" id="AY374484">
    <property type="protein sequence ID" value="AAR25675.1"/>
    <property type="molecule type" value="mRNA"/>
</dbReference>
<dbReference type="InterPro" id="IPR013783">
    <property type="entry name" value="Ig-like_fold"/>
</dbReference>
<keyword evidence="9" id="KW-0325">Glycoprotein</keyword>
<dbReference type="PANTHER" id="PTHR23037">
    <property type="entry name" value="CYTOKINE RECEPTOR"/>
    <property type="match status" value="1"/>
</dbReference>
<keyword evidence="16" id="KW-1185">Reference proteome</keyword>
<name>Q6UAP4_TETNG</name>
<evidence type="ECO:0000256" key="4">
    <source>
        <dbReference type="ARBA" id="ARBA00022729"/>
    </source>
</evidence>
<evidence type="ECO:0000256" key="5">
    <source>
        <dbReference type="ARBA" id="ARBA00022989"/>
    </source>
</evidence>
<reference evidence="14 16" key="1">
    <citation type="journal article" date="2004" name="Nature">
        <title>Genome duplication in the teleost fish Tetraodon nigroviridis reveals the early vertebrate proto-karyotype.</title>
        <authorList>
            <person name="Jaillon O."/>
            <person name="Aury J.-M."/>
            <person name="Brunet F."/>
            <person name="Petit J.-L."/>
            <person name="Stange-Thomann N."/>
            <person name="Mauceli E."/>
            <person name="Bouneau L."/>
            <person name="Fischer C."/>
            <person name="Ozouf-Costaz C."/>
            <person name="Bernot A."/>
            <person name="Nicaud S."/>
            <person name="Jaffe D."/>
            <person name="Fisher S."/>
            <person name="Lutfalla G."/>
            <person name="Dossat C."/>
            <person name="Segurens B."/>
            <person name="Dasilva C."/>
            <person name="Salanoubat M."/>
            <person name="Levy M."/>
            <person name="Boudet N."/>
            <person name="Castellano S."/>
            <person name="Anthouard V."/>
            <person name="Jubin C."/>
            <person name="Castelli V."/>
            <person name="Katinka M."/>
            <person name="Vacherie B."/>
            <person name="Biemont C."/>
            <person name="Skalli Z."/>
            <person name="Cattolico L."/>
            <person name="Poulain J."/>
            <person name="De Berardinis V."/>
            <person name="Cruaud C."/>
            <person name="Duprat S."/>
            <person name="Brottier P."/>
            <person name="Coutanceau J.-P."/>
            <person name="Gouzy J."/>
            <person name="Parra G."/>
            <person name="Lardier G."/>
            <person name="Chapple C."/>
            <person name="McKernan K.J."/>
            <person name="McEwan P."/>
            <person name="Bosak S."/>
            <person name="Kellis M."/>
            <person name="Volff J.-N."/>
            <person name="Guigo R."/>
            <person name="Zody M.C."/>
            <person name="Mesirov J."/>
            <person name="Lindblad-Toh K."/>
            <person name="Birren B."/>
            <person name="Nusbaum C."/>
            <person name="Kahn D."/>
            <person name="Robinson-Rechavi M."/>
            <person name="Laudet V."/>
            <person name="Schachter V."/>
            <person name="Quetier F."/>
            <person name="Saurin W."/>
            <person name="Scarpelli C."/>
            <person name="Wincker P."/>
            <person name="Lander E.S."/>
            <person name="Weissenbach J."/>
            <person name="Roest Crollius H."/>
        </authorList>
    </citation>
    <scope>NUCLEOTIDE SEQUENCE</scope>
</reference>
<organism evidence="14">
    <name type="scientific">Tetraodon nigroviridis</name>
    <name type="common">Spotted green pufferfish</name>
    <name type="synonym">Chelonodon nigroviridis</name>
    <dbReference type="NCBI Taxonomy" id="99883"/>
    <lineage>
        <taxon>Eukaryota</taxon>
        <taxon>Metazoa</taxon>
        <taxon>Chordata</taxon>
        <taxon>Craniata</taxon>
        <taxon>Vertebrata</taxon>
        <taxon>Euteleostomi</taxon>
        <taxon>Actinopterygii</taxon>
        <taxon>Neopterygii</taxon>
        <taxon>Teleostei</taxon>
        <taxon>Neoteleostei</taxon>
        <taxon>Acanthomorphata</taxon>
        <taxon>Eupercaria</taxon>
        <taxon>Tetraodontiformes</taxon>
        <taxon>Tetradontoidea</taxon>
        <taxon>Tetraodontidae</taxon>
        <taxon>Tetraodon</taxon>
    </lineage>
</organism>
<comment type="subcellular location">
    <subcellularLocation>
        <location evidence="1">Membrane</location>
        <topology evidence="1">Single-pass type I membrane protein</topology>
    </subcellularLocation>
</comment>
<dbReference type="GO" id="GO:0004896">
    <property type="term" value="F:cytokine receptor activity"/>
    <property type="evidence" value="ECO:0007669"/>
    <property type="project" value="TreeGrafter"/>
</dbReference>
<comment type="similarity">
    <text evidence="2">Belongs to the type I cytokine receptor family. Type 4 subfamily.</text>
</comment>
<evidence type="ECO:0000259" key="13">
    <source>
        <dbReference type="PROSITE" id="PS50853"/>
    </source>
</evidence>
<evidence type="ECO:0000256" key="2">
    <source>
        <dbReference type="ARBA" id="ARBA00008280"/>
    </source>
</evidence>
<dbReference type="Ensembl" id="ENSTNIT00000004291.1">
    <property type="protein sequence ID" value="ENSTNIP00000004157.1"/>
    <property type="gene ID" value="ENSTNIG00000001793.1"/>
</dbReference>
<dbReference type="Pfam" id="PF18707">
    <property type="entry name" value="IL2RB_N1"/>
    <property type="match status" value="1"/>
</dbReference>
<feature type="compositionally biased region" description="Acidic residues" evidence="10">
    <location>
        <begin position="416"/>
        <end position="427"/>
    </location>
</feature>
<evidence type="ECO:0000256" key="3">
    <source>
        <dbReference type="ARBA" id="ARBA00022692"/>
    </source>
</evidence>
<feature type="region of interest" description="Disordered" evidence="10">
    <location>
        <begin position="318"/>
        <end position="337"/>
    </location>
</feature>
<evidence type="ECO:0000256" key="6">
    <source>
        <dbReference type="ARBA" id="ARBA00023136"/>
    </source>
</evidence>
<dbReference type="GO" id="GO:0016064">
    <property type="term" value="P:immunoglobulin mediated immune response"/>
    <property type="evidence" value="ECO:0007669"/>
    <property type="project" value="TreeGrafter"/>
</dbReference>
<dbReference type="Gene3D" id="2.60.40.10">
    <property type="entry name" value="Immunoglobulins"/>
    <property type="match status" value="2"/>
</dbReference>
<evidence type="ECO:0000313" key="16">
    <source>
        <dbReference type="Proteomes" id="UP000007303"/>
    </source>
</evidence>
<dbReference type="HOGENOM" id="CLU_541781_0_0_1"/>
<keyword evidence="7" id="KW-1015">Disulfide bond</keyword>
<dbReference type="STRING" id="99883.ENSTNIP00000004157"/>
<sequence>MVIRRSCALVVLLLWLDASALASNGTSPPGLLCVNDYISTLSCAWRGAAPARYASCSITGKMNIWIRNHRSCRLEQQENSPPGCSFAFENQTFNAYTSIPSIRMECDGAVVEELTDYKPHLHVKMNPPGAPVVEAAAEDTWVRWGAGGPGSTFTRSQFHAQIKGKDQPWEEARNFSTEDPQLKVSSQQFPGLCEVRVRVRPAASPNQHWSSWSPTTSWLAATEAVEAQPGWFLAQMGLLCSLGIIFVIILLLSAGYLRKRVLKEKPVPNPSKYFRSLQTLYEGNLKAWLNPAEAFFTAQLTDGISTVEVCEALASPPSVSAPAPSAGPDTGGNAVSRASWSSSSSSFYTNMGYFRSSSCGSPAPAVRGPAYFTYPDDGDSGNDGIAVSLCSSFGKTESLEPEPQSPDSGFGFRKEDEEEKEDPEAPEETISPLLVFFFQHPSPSPPLSPCHLSSGDPADGGSICRSSSMNAQPCRTGYLTLKELHMTFSNKSI</sequence>
<evidence type="ECO:0000256" key="8">
    <source>
        <dbReference type="ARBA" id="ARBA00023170"/>
    </source>
</evidence>
<dbReference type="AlphaFoldDB" id="Q6UAP4"/>
<evidence type="ECO:0000256" key="10">
    <source>
        <dbReference type="SAM" id="MobiDB-lite"/>
    </source>
</evidence>
<dbReference type="PANTHER" id="PTHR23037:SF22">
    <property type="entry name" value="CYTOKINE RECEPTOR COMMON SUBUNIT BETA"/>
    <property type="match status" value="1"/>
</dbReference>
<feature type="transmembrane region" description="Helical" evidence="11">
    <location>
        <begin position="231"/>
        <end position="257"/>
    </location>
</feature>
<feature type="chain" id="PRO_5014106649" evidence="12">
    <location>
        <begin position="23"/>
        <end position="493"/>
    </location>
</feature>
<evidence type="ECO:0000256" key="7">
    <source>
        <dbReference type="ARBA" id="ARBA00023157"/>
    </source>
</evidence>
<dbReference type="SUPFAM" id="SSF49265">
    <property type="entry name" value="Fibronectin type III"/>
    <property type="match status" value="1"/>
</dbReference>